<dbReference type="InterPro" id="IPR001766">
    <property type="entry name" value="Fork_head_dom"/>
</dbReference>
<protein>
    <submittedName>
        <fullName evidence="9">Fork-head domain-containing protein</fullName>
    </submittedName>
</protein>
<dbReference type="CDD" id="cd00059">
    <property type="entry name" value="FH_FOX"/>
    <property type="match status" value="1"/>
</dbReference>
<dbReference type="InterPro" id="IPR036388">
    <property type="entry name" value="WH-like_DNA-bd_sf"/>
</dbReference>
<keyword evidence="5 6" id="KW-0539">Nucleus</keyword>
<dbReference type="GO" id="GO:0000987">
    <property type="term" value="F:cis-regulatory region sequence-specific DNA binding"/>
    <property type="evidence" value="ECO:0007669"/>
    <property type="project" value="TreeGrafter"/>
</dbReference>
<sequence>MEAVFAPKCCHTCYLLNAFTGPILVMEIATSPSSSQHTDSLNHCYPLTPPMTTEPMEISEEGELLRKLTTFPKPAYAFSSIIALALKNSPDGRLPVWKIYAFILEHFQYFRTATEAWRNSVRHSLSKNGSFEKCPKEEGDRRDGNLWRVIRGREKIVDKEIGKYRLSEKHHKMNLDAMANPEILPELEDGSYGIPPFSSEKEYKLAYNVVNTPRIKDFVKRPQQVEISMSRFVFKDFNKNPTIKTETCASKFDETHADIKTAFVHTSTTCSIISPQHGSELSVHPEEKRFYEKYCSSDSNPLLSSAALPRNMLSEVEDDSVLWESSYESFDAGRKRFHKLNENEFWLPITMTSTFDLPADLSILSDAV</sequence>
<dbReference type="InterPro" id="IPR047119">
    <property type="entry name" value="FOXN2/3-like"/>
</dbReference>
<evidence type="ECO:0000256" key="4">
    <source>
        <dbReference type="ARBA" id="ARBA00023163"/>
    </source>
</evidence>
<dbReference type="PRINTS" id="PR00053">
    <property type="entry name" value="FORKHEAD"/>
</dbReference>
<dbReference type="PANTHER" id="PTHR13962:SF17">
    <property type="entry name" value="FORKHEAD BOX PROTEIN N4"/>
    <property type="match status" value="1"/>
</dbReference>
<dbReference type="Pfam" id="PF00250">
    <property type="entry name" value="Forkhead"/>
    <property type="match status" value="1"/>
</dbReference>
<dbReference type="PROSITE" id="PS00658">
    <property type="entry name" value="FORK_HEAD_2"/>
    <property type="match status" value="1"/>
</dbReference>
<organism evidence="8 9">
    <name type="scientific">Steinernema glaseri</name>
    <dbReference type="NCBI Taxonomy" id="37863"/>
    <lineage>
        <taxon>Eukaryota</taxon>
        <taxon>Metazoa</taxon>
        <taxon>Ecdysozoa</taxon>
        <taxon>Nematoda</taxon>
        <taxon>Chromadorea</taxon>
        <taxon>Rhabditida</taxon>
        <taxon>Tylenchina</taxon>
        <taxon>Panagrolaimomorpha</taxon>
        <taxon>Strongyloidoidea</taxon>
        <taxon>Steinernematidae</taxon>
        <taxon>Steinernema</taxon>
    </lineage>
</organism>
<evidence type="ECO:0000256" key="6">
    <source>
        <dbReference type="PROSITE-ProRule" id="PRU00089"/>
    </source>
</evidence>
<dbReference type="Proteomes" id="UP000095287">
    <property type="component" value="Unplaced"/>
</dbReference>
<evidence type="ECO:0000259" key="7">
    <source>
        <dbReference type="PROSITE" id="PS50039"/>
    </source>
</evidence>
<keyword evidence="2" id="KW-0805">Transcription regulation</keyword>
<dbReference type="Gene3D" id="1.10.10.10">
    <property type="entry name" value="Winged helix-like DNA-binding domain superfamily/Winged helix DNA-binding domain"/>
    <property type="match status" value="1"/>
</dbReference>
<evidence type="ECO:0000313" key="8">
    <source>
        <dbReference type="Proteomes" id="UP000095287"/>
    </source>
</evidence>
<dbReference type="GO" id="GO:0005634">
    <property type="term" value="C:nucleus"/>
    <property type="evidence" value="ECO:0007669"/>
    <property type="project" value="UniProtKB-SubCell"/>
</dbReference>
<evidence type="ECO:0000256" key="2">
    <source>
        <dbReference type="ARBA" id="ARBA00023015"/>
    </source>
</evidence>
<accession>A0A1I8AA58</accession>
<proteinExistence type="predicted"/>
<comment type="subcellular location">
    <subcellularLocation>
        <location evidence="1 6">Nucleus</location>
    </subcellularLocation>
</comment>
<dbReference type="SUPFAM" id="SSF46785">
    <property type="entry name" value="Winged helix' DNA-binding domain"/>
    <property type="match status" value="1"/>
</dbReference>
<name>A0A1I8AA58_9BILA</name>
<dbReference type="PROSITE" id="PS50039">
    <property type="entry name" value="FORK_HEAD_3"/>
    <property type="match status" value="1"/>
</dbReference>
<evidence type="ECO:0000256" key="3">
    <source>
        <dbReference type="ARBA" id="ARBA00023125"/>
    </source>
</evidence>
<keyword evidence="3 6" id="KW-0238">DNA-binding</keyword>
<dbReference type="InterPro" id="IPR036390">
    <property type="entry name" value="WH_DNA-bd_sf"/>
</dbReference>
<dbReference type="GO" id="GO:0003700">
    <property type="term" value="F:DNA-binding transcription factor activity"/>
    <property type="evidence" value="ECO:0007669"/>
    <property type="project" value="InterPro"/>
</dbReference>
<reference evidence="9" key="1">
    <citation type="submission" date="2016-11" db="UniProtKB">
        <authorList>
            <consortium name="WormBaseParasite"/>
        </authorList>
    </citation>
    <scope>IDENTIFICATION</scope>
</reference>
<dbReference type="PANTHER" id="PTHR13962">
    <property type="entry name" value="FORKHEAD BOX PROTEIN N3-LIKE PROTEIN-RELATED"/>
    <property type="match status" value="1"/>
</dbReference>
<evidence type="ECO:0000256" key="5">
    <source>
        <dbReference type="ARBA" id="ARBA00023242"/>
    </source>
</evidence>
<dbReference type="SMART" id="SM00339">
    <property type="entry name" value="FH"/>
    <property type="match status" value="1"/>
</dbReference>
<evidence type="ECO:0000256" key="1">
    <source>
        <dbReference type="ARBA" id="ARBA00004123"/>
    </source>
</evidence>
<dbReference type="InterPro" id="IPR030456">
    <property type="entry name" value="TF_fork_head_CS_2"/>
</dbReference>
<feature type="domain" description="Fork-head" evidence="7">
    <location>
        <begin position="73"/>
        <end position="149"/>
    </location>
</feature>
<dbReference type="WBParaSite" id="L893_g34108.t1">
    <property type="protein sequence ID" value="L893_g34108.t1"/>
    <property type="gene ID" value="L893_g34108"/>
</dbReference>
<dbReference type="AlphaFoldDB" id="A0A1I8AA58"/>
<feature type="DNA-binding region" description="Fork-head" evidence="6">
    <location>
        <begin position="73"/>
        <end position="149"/>
    </location>
</feature>
<keyword evidence="8" id="KW-1185">Reference proteome</keyword>
<evidence type="ECO:0000313" key="9">
    <source>
        <dbReference type="WBParaSite" id="L893_g34108.t1"/>
    </source>
</evidence>
<keyword evidence="4" id="KW-0804">Transcription</keyword>